<evidence type="ECO:0000256" key="6">
    <source>
        <dbReference type="ARBA" id="ARBA00023033"/>
    </source>
</evidence>
<keyword evidence="3" id="KW-0285">Flavoprotein</keyword>
<keyword evidence="9" id="KW-1185">Reference proteome</keyword>
<protein>
    <recommendedName>
        <fullName evidence="7">FAD-binding domain-containing protein</fullName>
    </recommendedName>
</protein>
<gene>
    <name evidence="8" type="ORF">Micbo1qcDRAFT_185897</name>
</gene>
<dbReference type="PANTHER" id="PTHR47178">
    <property type="entry name" value="MONOOXYGENASE, FAD-BINDING"/>
    <property type="match status" value="1"/>
</dbReference>
<comment type="pathway">
    <text evidence="2">Secondary metabolite biosynthesis.</text>
</comment>
<sequence length="477" mass="51909">MAPLKIAIIGGGLAGSCLANGLINQSPGLVDVSVYERDAEGEARGGYQIRLGAYALMGFRACLTPKQFSDLIPLFGRSGGVVSSAPCIFNPSDLRVMADLSKAPTYEKSAPIARMRLRDYLQEPLKERGVIKYSKKLTRYEILDGSKPGRGQVRVHFTDGTQEDCDILISAEGSGSKINKQIGLNNIVDLAVPGQGSFLGKRHLSWDVLQTLPKQLLEKGTIYTANAKAIVFAAVYLPPSLSPAKQRDATAKSKGGLQKPLNYDEEQASLFFGLHWMKGPSGAEVAAVADKKALMHKTLTDAGFHQSFHSLVDAVDDDDLHAGAYRSAKADTRVDWRNRLLNTGRAVELEIAHPRVWLVGDAIHAMLPNRGMGANNAIRDTADVLQPLLELAKKHSTAGFVADTEVSTQLANYERVMIPRAFAWVKKSSDQELPDLDSTKGKIIMSMLRVAIFFLSGCVSIMKLFGWQPKDTAPEFA</sequence>
<evidence type="ECO:0000259" key="7">
    <source>
        <dbReference type="Pfam" id="PF01494"/>
    </source>
</evidence>
<evidence type="ECO:0000256" key="2">
    <source>
        <dbReference type="ARBA" id="ARBA00005179"/>
    </source>
</evidence>
<dbReference type="SUPFAM" id="SSF51905">
    <property type="entry name" value="FAD/NAD(P)-binding domain"/>
    <property type="match status" value="1"/>
</dbReference>
<dbReference type="InParanoid" id="A0A136IPX4"/>
<dbReference type="Gene3D" id="3.50.50.60">
    <property type="entry name" value="FAD/NAD(P)-binding domain"/>
    <property type="match status" value="1"/>
</dbReference>
<dbReference type="GO" id="GO:0004497">
    <property type="term" value="F:monooxygenase activity"/>
    <property type="evidence" value="ECO:0007669"/>
    <property type="project" value="UniProtKB-KW"/>
</dbReference>
<dbReference type="Pfam" id="PF01494">
    <property type="entry name" value="FAD_binding_3"/>
    <property type="match status" value="1"/>
</dbReference>
<dbReference type="STRING" id="196109.A0A136IPX4"/>
<evidence type="ECO:0000256" key="4">
    <source>
        <dbReference type="ARBA" id="ARBA00022827"/>
    </source>
</evidence>
<keyword evidence="4" id="KW-0274">FAD</keyword>
<feature type="domain" description="FAD-binding" evidence="7">
    <location>
        <begin position="327"/>
        <end position="393"/>
    </location>
</feature>
<dbReference type="Proteomes" id="UP000070501">
    <property type="component" value="Unassembled WGS sequence"/>
</dbReference>
<evidence type="ECO:0000313" key="8">
    <source>
        <dbReference type="EMBL" id="KXJ86982.1"/>
    </source>
</evidence>
<name>A0A136IPX4_9PEZI</name>
<dbReference type="AlphaFoldDB" id="A0A136IPX4"/>
<dbReference type="PRINTS" id="PR00420">
    <property type="entry name" value="RNGMNOXGNASE"/>
</dbReference>
<keyword evidence="6" id="KW-0503">Monooxygenase</keyword>
<evidence type="ECO:0000256" key="5">
    <source>
        <dbReference type="ARBA" id="ARBA00023002"/>
    </source>
</evidence>
<comment type="cofactor">
    <cofactor evidence="1">
        <name>FAD</name>
        <dbReference type="ChEBI" id="CHEBI:57692"/>
    </cofactor>
</comment>
<organism evidence="8 9">
    <name type="scientific">Microdochium bolleyi</name>
    <dbReference type="NCBI Taxonomy" id="196109"/>
    <lineage>
        <taxon>Eukaryota</taxon>
        <taxon>Fungi</taxon>
        <taxon>Dikarya</taxon>
        <taxon>Ascomycota</taxon>
        <taxon>Pezizomycotina</taxon>
        <taxon>Sordariomycetes</taxon>
        <taxon>Xylariomycetidae</taxon>
        <taxon>Xylariales</taxon>
        <taxon>Microdochiaceae</taxon>
        <taxon>Microdochium</taxon>
    </lineage>
</organism>
<dbReference type="PROSITE" id="PS51257">
    <property type="entry name" value="PROKAR_LIPOPROTEIN"/>
    <property type="match status" value="1"/>
</dbReference>
<reference evidence="9" key="1">
    <citation type="submission" date="2016-02" db="EMBL/GenBank/DDBJ databases">
        <title>Draft genome sequence of Microdochium bolleyi, a fungal endophyte of beachgrass.</title>
        <authorList>
            <consortium name="DOE Joint Genome Institute"/>
            <person name="David A.S."/>
            <person name="May G."/>
            <person name="Haridas S."/>
            <person name="Lim J."/>
            <person name="Wang M."/>
            <person name="Labutti K."/>
            <person name="Lipzen A."/>
            <person name="Barry K."/>
            <person name="Grigoriev I.V."/>
        </authorList>
    </citation>
    <scope>NUCLEOTIDE SEQUENCE [LARGE SCALE GENOMIC DNA]</scope>
    <source>
        <strain evidence="9">J235TASD1</strain>
    </source>
</reference>
<dbReference type="InterPro" id="IPR036188">
    <property type="entry name" value="FAD/NAD-bd_sf"/>
</dbReference>
<dbReference type="EMBL" id="KQ964265">
    <property type="protein sequence ID" value="KXJ86982.1"/>
    <property type="molecule type" value="Genomic_DNA"/>
</dbReference>
<proteinExistence type="predicted"/>
<accession>A0A136IPX4</accession>
<dbReference type="PANTHER" id="PTHR47178:SF5">
    <property type="entry name" value="FAD-BINDING DOMAIN-CONTAINING PROTEIN"/>
    <property type="match status" value="1"/>
</dbReference>
<dbReference type="GO" id="GO:0071949">
    <property type="term" value="F:FAD binding"/>
    <property type="evidence" value="ECO:0007669"/>
    <property type="project" value="InterPro"/>
</dbReference>
<dbReference type="OrthoDB" id="655030at2759"/>
<evidence type="ECO:0000256" key="3">
    <source>
        <dbReference type="ARBA" id="ARBA00022630"/>
    </source>
</evidence>
<keyword evidence="5" id="KW-0560">Oxidoreductase</keyword>
<evidence type="ECO:0000256" key="1">
    <source>
        <dbReference type="ARBA" id="ARBA00001974"/>
    </source>
</evidence>
<dbReference type="InterPro" id="IPR002938">
    <property type="entry name" value="FAD-bd"/>
</dbReference>
<evidence type="ECO:0000313" key="9">
    <source>
        <dbReference type="Proteomes" id="UP000070501"/>
    </source>
</evidence>